<dbReference type="InterPro" id="IPR021344">
    <property type="entry name" value="DUF2970"/>
</dbReference>
<protein>
    <recommendedName>
        <fullName evidence="4">DUF2970 domain-containing protein</fullName>
    </recommendedName>
</protein>
<keyword evidence="1" id="KW-0812">Transmembrane</keyword>
<keyword evidence="3" id="KW-1185">Reference proteome</keyword>
<dbReference type="OrthoDB" id="5625885at2"/>
<keyword evidence="1" id="KW-1133">Transmembrane helix</keyword>
<dbReference type="EMBL" id="CP011797">
    <property type="protein sequence ID" value="ATX76827.1"/>
    <property type="molecule type" value="Genomic_DNA"/>
</dbReference>
<feature type="transmembrane region" description="Helical" evidence="1">
    <location>
        <begin position="38"/>
        <end position="63"/>
    </location>
</feature>
<proteinExistence type="predicted"/>
<evidence type="ECO:0008006" key="4">
    <source>
        <dbReference type="Google" id="ProtNLM"/>
    </source>
</evidence>
<evidence type="ECO:0000313" key="2">
    <source>
        <dbReference type="EMBL" id="ATX76827.1"/>
    </source>
</evidence>
<reference evidence="2 3" key="1">
    <citation type="journal article" date="2017" name="Environ. Microbiol.">
        <title>Genomic and physiological analyses of 'Reinekea forsetii' reveal a versatile opportunistic lifestyle during spring algae blooms.</title>
        <authorList>
            <person name="Avci B."/>
            <person name="Hahnke R.L."/>
            <person name="Chafee M."/>
            <person name="Fischer T."/>
            <person name="Gruber-Vodicka H."/>
            <person name="Tegetmeyer H.E."/>
            <person name="Harder J."/>
            <person name="Fuchs B.M."/>
            <person name="Amann R.I."/>
            <person name="Teeling H."/>
        </authorList>
    </citation>
    <scope>NUCLEOTIDE SEQUENCE [LARGE SCALE GENOMIC DNA]</scope>
    <source>
        <strain evidence="2 3">Hel1_31_D35</strain>
    </source>
</reference>
<name>A0A2K8KPY1_9GAMM</name>
<evidence type="ECO:0000313" key="3">
    <source>
        <dbReference type="Proteomes" id="UP000229757"/>
    </source>
</evidence>
<accession>A0A2K8KPY1</accession>
<dbReference type="KEGG" id="rfo:REIFOR_01685"/>
<dbReference type="Pfam" id="PF11174">
    <property type="entry name" value="DUF2970"/>
    <property type="match status" value="1"/>
</dbReference>
<gene>
    <name evidence="2" type="ORF">REIFOR_01685</name>
</gene>
<dbReference type="AlphaFoldDB" id="A0A2K8KPY1"/>
<evidence type="ECO:0000256" key="1">
    <source>
        <dbReference type="SAM" id="Phobius"/>
    </source>
</evidence>
<organism evidence="2 3">
    <name type="scientific">Reinekea forsetii</name>
    <dbReference type="NCBI Taxonomy" id="1336806"/>
    <lineage>
        <taxon>Bacteria</taxon>
        <taxon>Pseudomonadati</taxon>
        <taxon>Pseudomonadota</taxon>
        <taxon>Gammaproteobacteria</taxon>
        <taxon>Oceanospirillales</taxon>
        <taxon>Saccharospirillaceae</taxon>
        <taxon>Reinekea</taxon>
    </lineage>
</organism>
<keyword evidence="1" id="KW-0472">Membrane</keyword>
<dbReference type="Proteomes" id="UP000229757">
    <property type="component" value="Chromosome"/>
</dbReference>
<dbReference type="RefSeq" id="WP_100257138.1">
    <property type="nucleotide sequence ID" value="NZ_CP011797.1"/>
</dbReference>
<sequence>MIKLNKPGFWQVTKSVLSAVIGVQSNRNRLQDFASPSIWPFVAGGLIFTVLFVGGLIALVSIVA</sequence>